<protein>
    <recommendedName>
        <fullName evidence="2">Putative E3 ubiquitin-protein ligase LIN ARM-like domain-containing protein</fullName>
    </recommendedName>
</protein>
<evidence type="ECO:0000259" key="2">
    <source>
        <dbReference type="Pfam" id="PF23628"/>
    </source>
</evidence>
<proteinExistence type="predicted"/>
<dbReference type="AlphaFoldDB" id="A0AAP0KKH6"/>
<dbReference type="Pfam" id="PF23628">
    <property type="entry name" value="ARM_LIN_C"/>
    <property type="match status" value="1"/>
</dbReference>
<evidence type="ECO:0000256" key="1">
    <source>
        <dbReference type="SAM" id="Coils"/>
    </source>
</evidence>
<keyword evidence="4" id="KW-1185">Reference proteome</keyword>
<sequence length="225" mass="25980">MIYSCHTTSNTEETLQVLTSIIRFGWLPNSIFILDFVNEKHNERDYQDLRNEANHIKEEEKARQNWSKNHCLLIVRNHCWRLAKCFDAGNSRLMKTCLITVAGISQALTLLSMLKSALSFFNFQLPLKNFGHWPADIGLHVVARFKSYVRLIFYGKLIREPNIDDATKGMKLMNWQMQNSIGKLTLSSRVRLSSAVMSLRASIWDLNLTFGYKVLMESKISSDSE</sequence>
<dbReference type="EMBL" id="JBBNAE010000001">
    <property type="protein sequence ID" value="KAK9153393.1"/>
    <property type="molecule type" value="Genomic_DNA"/>
</dbReference>
<dbReference type="Proteomes" id="UP001417504">
    <property type="component" value="Unassembled WGS sequence"/>
</dbReference>
<gene>
    <name evidence="3" type="ORF">Sjap_000873</name>
</gene>
<feature type="domain" description="Putative E3 ubiquitin-protein ligase LIN ARM-like" evidence="2">
    <location>
        <begin position="47"/>
        <end position="116"/>
    </location>
</feature>
<name>A0AAP0KKH6_9MAGN</name>
<keyword evidence="1" id="KW-0175">Coiled coil</keyword>
<feature type="coiled-coil region" evidence="1">
    <location>
        <begin position="39"/>
        <end position="69"/>
    </location>
</feature>
<evidence type="ECO:0000313" key="4">
    <source>
        <dbReference type="Proteomes" id="UP001417504"/>
    </source>
</evidence>
<reference evidence="3 4" key="1">
    <citation type="submission" date="2024-01" db="EMBL/GenBank/DDBJ databases">
        <title>Genome assemblies of Stephania.</title>
        <authorList>
            <person name="Yang L."/>
        </authorList>
    </citation>
    <scope>NUCLEOTIDE SEQUENCE [LARGE SCALE GENOMIC DNA]</scope>
    <source>
        <strain evidence="3">QJT</strain>
        <tissue evidence="3">Leaf</tissue>
    </source>
</reference>
<organism evidence="3 4">
    <name type="scientific">Stephania japonica</name>
    <dbReference type="NCBI Taxonomy" id="461633"/>
    <lineage>
        <taxon>Eukaryota</taxon>
        <taxon>Viridiplantae</taxon>
        <taxon>Streptophyta</taxon>
        <taxon>Embryophyta</taxon>
        <taxon>Tracheophyta</taxon>
        <taxon>Spermatophyta</taxon>
        <taxon>Magnoliopsida</taxon>
        <taxon>Ranunculales</taxon>
        <taxon>Menispermaceae</taxon>
        <taxon>Menispermoideae</taxon>
        <taxon>Cissampelideae</taxon>
        <taxon>Stephania</taxon>
    </lineage>
</organism>
<dbReference type="InterPro" id="IPR055566">
    <property type="entry name" value="ARM_LIN"/>
</dbReference>
<evidence type="ECO:0000313" key="3">
    <source>
        <dbReference type="EMBL" id="KAK9153393.1"/>
    </source>
</evidence>
<comment type="caution">
    <text evidence="3">The sequence shown here is derived from an EMBL/GenBank/DDBJ whole genome shotgun (WGS) entry which is preliminary data.</text>
</comment>
<accession>A0AAP0KKH6</accession>